<evidence type="ECO:0000313" key="3">
    <source>
        <dbReference type="EMBL" id="OAI15438.1"/>
    </source>
</evidence>
<name>A0A177NBL9_9GAMM</name>
<feature type="domain" description="Pyridoxamine 5'-phosphate oxidase N-terminal" evidence="2">
    <location>
        <begin position="10"/>
        <end position="140"/>
    </location>
</feature>
<evidence type="ECO:0000256" key="1">
    <source>
        <dbReference type="ARBA" id="ARBA00023002"/>
    </source>
</evidence>
<dbReference type="SUPFAM" id="SSF50475">
    <property type="entry name" value="FMN-binding split barrel"/>
    <property type="match status" value="1"/>
</dbReference>
<dbReference type="Gene3D" id="2.30.110.10">
    <property type="entry name" value="Electron Transport, Fmn-binding Protein, Chain A"/>
    <property type="match status" value="1"/>
</dbReference>
<keyword evidence="1" id="KW-0560">Oxidoreductase</keyword>
<dbReference type="PANTHER" id="PTHR35176:SF6">
    <property type="entry name" value="HEME OXYGENASE HI_0854-RELATED"/>
    <property type="match status" value="1"/>
</dbReference>
<dbReference type="Pfam" id="PF01243">
    <property type="entry name" value="PNPOx_N"/>
    <property type="match status" value="1"/>
</dbReference>
<dbReference type="InterPro" id="IPR014419">
    <property type="entry name" value="HutZ"/>
</dbReference>
<accession>A0A177NBL9</accession>
<dbReference type="PANTHER" id="PTHR35176">
    <property type="entry name" value="HEME OXYGENASE HI_0854-RELATED"/>
    <property type="match status" value="1"/>
</dbReference>
<dbReference type="AlphaFoldDB" id="A0A177NBL9"/>
<dbReference type="GO" id="GO:0070967">
    <property type="term" value="F:coenzyme F420 binding"/>
    <property type="evidence" value="ECO:0007669"/>
    <property type="project" value="TreeGrafter"/>
</dbReference>
<dbReference type="OrthoDB" id="9776211at2"/>
<dbReference type="InterPro" id="IPR011576">
    <property type="entry name" value="Pyridox_Oxase_N"/>
</dbReference>
<sequence length="163" mass="18319">MTTTELHNLQNACNQLLSQQKTLLLASRNQVGNPDISYAPYHYHDFKFYIFVSDLAKHSQNLRSHPQASIMFIEPEAQASNPFARQRLSFDCRVQEISQTDLVFSKVLHAMTAEFGEIVSLLRQLPDFHLFALTPTHGQFIAGFGKAFVVDAEAQVQLPTGAP</sequence>
<dbReference type="GO" id="GO:0016627">
    <property type="term" value="F:oxidoreductase activity, acting on the CH-CH group of donors"/>
    <property type="evidence" value="ECO:0007669"/>
    <property type="project" value="TreeGrafter"/>
</dbReference>
<proteinExistence type="predicted"/>
<comment type="caution">
    <text evidence="3">The sequence shown here is derived from an EMBL/GenBank/DDBJ whole genome shotgun (WGS) entry which is preliminary data.</text>
</comment>
<dbReference type="GO" id="GO:0005829">
    <property type="term" value="C:cytosol"/>
    <property type="evidence" value="ECO:0007669"/>
    <property type="project" value="TreeGrafter"/>
</dbReference>
<dbReference type="Proteomes" id="UP000078476">
    <property type="component" value="Unassembled WGS sequence"/>
</dbReference>
<gene>
    <name evidence="3" type="ORF">A1359_00675</name>
</gene>
<organism evidence="3 4">
    <name type="scientific">Methylomonas lenta</name>
    <dbReference type="NCBI Taxonomy" id="980561"/>
    <lineage>
        <taxon>Bacteria</taxon>
        <taxon>Pseudomonadati</taxon>
        <taxon>Pseudomonadota</taxon>
        <taxon>Gammaproteobacteria</taxon>
        <taxon>Methylococcales</taxon>
        <taxon>Methylococcaceae</taxon>
        <taxon>Methylomonas</taxon>
    </lineage>
</organism>
<dbReference type="RefSeq" id="WP_066982329.1">
    <property type="nucleotide sequence ID" value="NZ_LUUI01000102.1"/>
</dbReference>
<evidence type="ECO:0000259" key="2">
    <source>
        <dbReference type="Pfam" id="PF01243"/>
    </source>
</evidence>
<protein>
    <submittedName>
        <fullName evidence="3">Pyridoxamine 5-phosphate oxidase</fullName>
    </submittedName>
</protein>
<dbReference type="InterPro" id="IPR052019">
    <property type="entry name" value="F420H2_bilvrd_red/Heme_oxyg"/>
</dbReference>
<reference evidence="3 4" key="1">
    <citation type="submission" date="2016-03" db="EMBL/GenBank/DDBJ databases">
        <authorList>
            <person name="Ploux O."/>
        </authorList>
    </citation>
    <scope>NUCLEOTIDE SEQUENCE [LARGE SCALE GENOMIC DNA]</scope>
    <source>
        <strain evidence="3 4">R-45370</strain>
    </source>
</reference>
<dbReference type="EMBL" id="LUUI01000102">
    <property type="protein sequence ID" value="OAI15438.1"/>
    <property type="molecule type" value="Genomic_DNA"/>
</dbReference>
<dbReference type="PIRSF" id="PIRSF004633">
    <property type="entry name" value="UCP_PLP_oxd"/>
    <property type="match status" value="1"/>
</dbReference>
<evidence type="ECO:0000313" key="4">
    <source>
        <dbReference type="Proteomes" id="UP000078476"/>
    </source>
</evidence>
<dbReference type="STRING" id="980561.A1359_00675"/>
<dbReference type="InterPro" id="IPR012349">
    <property type="entry name" value="Split_barrel_FMN-bd"/>
</dbReference>
<keyword evidence="4" id="KW-1185">Reference proteome</keyword>